<sequence>MIDPLRHLPAYDPRGLWLACARSMFAAATLSIIVCNPDDVLFLRVGDQSAVRCGGVQGLSLWCLGQVGDGDLSLARIVSVLVLGLVVVGFRPRWTCIPHWYVTYSLCVSMTLPNGGEHVAQIATMLLIPLCLGDHRTWQWQSPVTALHASWRGASLAAMYVFRVQVCIIYAHAAWSKLMEQSWRDGTAEYVIFFDPHYGPYPPVREALLPVLSSPSVIVGLTWSTIGMEIAIAVLALGTRRMRLAALGLAVLLHGGIIALMGMPSFGLIMIALLTTNAVAGANQAGPAPTHSKGSPVDRDNVAVHPG</sequence>
<dbReference type="NCBIfam" id="TIGR04033">
    <property type="entry name" value="export_SdpB"/>
    <property type="match status" value="1"/>
</dbReference>
<organism evidence="8 9">
    <name type="scientific">Actinoplanes teichomyceticus</name>
    <dbReference type="NCBI Taxonomy" id="1867"/>
    <lineage>
        <taxon>Bacteria</taxon>
        <taxon>Bacillati</taxon>
        <taxon>Actinomycetota</taxon>
        <taxon>Actinomycetes</taxon>
        <taxon>Micromonosporales</taxon>
        <taxon>Micromonosporaceae</taxon>
        <taxon>Actinoplanes</taxon>
    </lineage>
</organism>
<feature type="transmembrane region" description="Helical" evidence="6">
    <location>
        <begin position="244"/>
        <end position="274"/>
    </location>
</feature>
<dbReference type="PANTHER" id="PTHR39535:SF2">
    <property type="entry name" value="HTTM DOMAIN-CONTAINING PROTEIN"/>
    <property type="match status" value="1"/>
</dbReference>
<dbReference type="InterPro" id="IPR011020">
    <property type="entry name" value="HTTM-like"/>
</dbReference>
<feature type="region of interest" description="Disordered" evidence="5">
    <location>
        <begin position="284"/>
        <end position="307"/>
    </location>
</feature>
<dbReference type="SMART" id="SM00752">
    <property type="entry name" value="HTTM"/>
    <property type="match status" value="1"/>
</dbReference>
<evidence type="ECO:0000256" key="3">
    <source>
        <dbReference type="ARBA" id="ARBA00022989"/>
    </source>
</evidence>
<dbReference type="Proteomes" id="UP000320239">
    <property type="component" value="Unassembled WGS sequence"/>
</dbReference>
<evidence type="ECO:0000313" key="8">
    <source>
        <dbReference type="EMBL" id="TWG26299.1"/>
    </source>
</evidence>
<comment type="caution">
    <text evidence="8">The sequence shown here is derived from an EMBL/GenBank/DDBJ whole genome shotgun (WGS) entry which is preliminary data.</text>
</comment>
<evidence type="ECO:0000256" key="6">
    <source>
        <dbReference type="SAM" id="Phobius"/>
    </source>
</evidence>
<evidence type="ECO:0000313" key="9">
    <source>
        <dbReference type="Proteomes" id="UP000320239"/>
    </source>
</evidence>
<evidence type="ECO:0000256" key="4">
    <source>
        <dbReference type="ARBA" id="ARBA00023136"/>
    </source>
</evidence>
<dbReference type="InterPro" id="IPR023894">
    <property type="entry name" value="Sporulation_SdpB"/>
</dbReference>
<feature type="transmembrane region" description="Helical" evidence="6">
    <location>
        <begin position="217"/>
        <end position="237"/>
    </location>
</feature>
<keyword evidence="9" id="KW-1185">Reference proteome</keyword>
<evidence type="ECO:0000259" key="7">
    <source>
        <dbReference type="SMART" id="SM00752"/>
    </source>
</evidence>
<reference evidence="8 9" key="1">
    <citation type="submission" date="2019-06" db="EMBL/GenBank/DDBJ databases">
        <title>Sequencing the genomes of 1000 actinobacteria strains.</title>
        <authorList>
            <person name="Klenk H.-P."/>
        </authorList>
    </citation>
    <scope>NUCLEOTIDE SEQUENCE [LARGE SCALE GENOMIC DNA]</scope>
    <source>
        <strain evidence="8 9">DSM 43866</strain>
    </source>
</reference>
<dbReference type="GO" id="GO:0012505">
    <property type="term" value="C:endomembrane system"/>
    <property type="evidence" value="ECO:0007669"/>
    <property type="project" value="UniProtKB-SubCell"/>
</dbReference>
<name>A0A561WR36_ACTTI</name>
<comment type="subcellular location">
    <subcellularLocation>
        <location evidence="1">Endomembrane system</location>
        <topology evidence="1">Multi-pass membrane protein</topology>
    </subcellularLocation>
</comment>
<evidence type="ECO:0000256" key="2">
    <source>
        <dbReference type="ARBA" id="ARBA00022692"/>
    </source>
</evidence>
<keyword evidence="4 6" id="KW-0472">Membrane</keyword>
<dbReference type="RefSeq" id="WP_164466247.1">
    <property type="nucleotide sequence ID" value="NZ_BOMX01000028.1"/>
</dbReference>
<keyword evidence="2 6" id="KW-0812">Transmembrane</keyword>
<feature type="compositionally biased region" description="Basic and acidic residues" evidence="5">
    <location>
        <begin position="296"/>
        <end position="307"/>
    </location>
</feature>
<accession>A0A561WR36</accession>
<dbReference type="EMBL" id="VIWY01000001">
    <property type="protein sequence ID" value="TWG26299.1"/>
    <property type="molecule type" value="Genomic_DNA"/>
</dbReference>
<dbReference type="InterPro" id="IPR052964">
    <property type="entry name" value="Sporulation_signal_mat"/>
</dbReference>
<evidence type="ECO:0000256" key="1">
    <source>
        <dbReference type="ARBA" id="ARBA00004127"/>
    </source>
</evidence>
<keyword evidence="3 6" id="KW-1133">Transmembrane helix</keyword>
<dbReference type="AlphaFoldDB" id="A0A561WR36"/>
<evidence type="ECO:0000256" key="5">
    <source>
        <dbReference type="SAM" id="MobiDB-lite"/>
    </source>
</evidence>
<protein>
    <submittedName>
        <fullName evidence="8">Antimicrobial peptide system SdpB family protein</fullName>
    </submittedName>
</protein>
<dbReference type="PANTHER" id="PTHR39535">
    <property type="entry name" value="SPORULATION-DELAYING PROTEIN SDPB"/>
    <property type="match status" value="1"/>
</dbReference>
<gene>
    <name evidence="8" type="ORF">FHX34_1011280</name>
</gene>
<proteinExistence type="predicted"/>
<feature type="domain" description="HTTM-like" evidence="7">
    <location>
        <begin position="11"/>
        <end position="282"/>
    </location>
</feature>